<protein>
    <submittedName>
        <fullName evidence="1">Uncharacterized protein</fullName>
    </submittedName>
</protein>
<proteinExistence type="predicted"/>
<evidence type="ECO:0000313" key="2">
    <source>
        <dbReference type="Proteomes" id="UP001241110"/>
    </source>
</evidence>
<comment type="caution">
    <text evidence="1">The sequence shown here is derived from an EMBL/GenBank/DDBJ whole genome shotgun (WGS) entry which is preliminary data.</text>
</comment>
<organism evidence="1 2">
    <name type="scientific">Xanthocytophaga flava</name>
    <dbReference type="NCBI Taxonomy" id="3048013"/>
    <lineage>
        <taxon>Bacteria</taxon>
        <taxon>Pseudomonadati</taxon>
        <taxon>Bacteroidota</taxon>
        <taxon>Cytophagia</taxon>
        <taxon>Cytophagales</taxon>
        <taxon>Rhodocytophagaceae</taxon>
        <taxon>Xanthocytophaga</taxon>
    </lineage>
</organism>
<dbReference type="RefSeq" id="WP_313986618.1">
    <property type="nucleotide sequence ID" value="NZ_JASJOS010000017.1"/>
</dbReference>
<evidence type="ECO:0000313" key="1">
    <source>
        <dbReference type="EMBL" id="MDJ1484860.1"/>
    </source>
</evidence>
<dbReference type="Proteomes" id="UP001241110">
    <property type="component" value="Unassembled WGS sequence"/>
</dbReference>
<name>A0AAE3QT23_9BACT</name>
<sequence length="114" mass="12639">MKVVSAQCGQLKKTTKTTFPVLLKESRGKTGGLSEWSINSLTNQAWLYLSQVSSRRTGRRAFQEDRESVFSFISVVGVITNDHFPSINVGVISNMGENVNMALFVPTQRTLLSI</sequence>
<dbReference type="EMBL" id="JASJOS010000017">
    <property type="protein sequence ID" value="MDJ1484860.1"/>
    <property type="molecule type" value="Genomic_DNA"/>
</dbReference>
<gene>
    <name evidence="1" type="ORF">QNI16_30450</name>
</gene>
<accession>A0AAE3QT23</accession>
<dbReference type="AlphaFoldDB" id="A0AAE3QT23"/>
<reference evidence="1" key="1">
    <citation type="submission" date="2023-05" db="EMBL/GenBank/DDBJ databases">
        <authorList>
            <person name="Zhang X."/>
        </authorList>
    </citation>
    <scope>NUCLEOTIDE SEQUENCE</scope>
    <source>
        <strain evidence="1">YF14B1</strain>
    </source>
</reference>